<feature type="transmembrane region" description="Helical" evidence="1">
    <location>
        <begin position="124"/>
        <end position="143"/>
    </location>
</feature>
<feature type="transmembrane region" description="Helical" evidence="1">
    <location>
        <begin position="29"/>
        <end position="55"/>
    </location>
</feature>
<feature type="transmembrane region" description="Helical" evidence="1">
    <location>
        <begin position="176"/>
        <end position="200"/>
    </location>
</feature>
<dbReference type="InterPro" id="IPR034804">
    <property type="entry name" value="SQR/QFR_C/D"/>
</dbReference>
<dbReference type="InterPro" id="IPR011138">
    <property type="entry name" value="Cytochrome_b-558"/>
</dbReference>
<sequence>MQNAENNTAKPNAIESILSIFDSTVGRKYIMGLSGLALVAFIVIHLAGNLTLFFGAEAFNSYVLKLESLGPLIRLAELGLMAVFVFHIIFAFSVTSQNRAARKSRYAVKGNAGKPSRKTMASQSMIYTGLVLLVFLVAHVWMFRFQTRVNPEQVIVHGAEVINLYKPVVAAFHNPVIAWAYTLVMLFLGSHLSHGFWSAFQSLGAYHPRYTPVIHGLGVLLAVLLAVGFLALPLWVCYMVPAAH</sequence>
<comment type="caution">
    <text evidence="2">The sequence shown here is derived from an EMBL/GenBank/DDBJ whole genome shotgun (WGS) entry which is preliminary data.</text>
</comment>
<dbReference type="Gene3D" id="1.20.1300.10">
    <property type="entry name" value="Fumarate reductase/succinate dehydrogenase, transmembrane subunit"/>
    <property type="match status" value="1"/>
</dbReference>
<name>A0A2M7G596_9BACT</name>
<evidence type="ECO:0000313" key="2">
    <source>
        <dbReference type="EMBL" id="PIW17123.1"/>
    </source>
</evidence>
<gene>
    <name evidence="2" type="ORF">COW36_09960</name>
</gene>
<dbReference type="NCBIfam" id="TIGR02046">
    <property type="entry name" value="sdhC_b558_fam"/>
    <property type="match status" value="1"/>
</dbReference>
<dbReference type="SUPFAM" id="SSF81343">
    <property type="entry name" value="Fumarate reductase respiratory complex transmembrane subunits"/>
    <property type="match status" value="1"/>
</dbReference>
<reference evidence="2 3" key="1">
    <citation type="submission" date="2017-09" db="EMBL/GenBank/DDBJ databases">
        <title>Depth-based differentiation of microbial function through sediment-hosted aquifers and enrichment of novel symbionts in the deep terrestrial subsurface.</title>
        <authorList>
            <person name="Probst A.J."/>
            <person name="Ladd B."/>
            <person name="Jarett J.K."/>
            <person name="Geller-Mcgrath D.E."/>
            <person name="Sieber C.M."/>
            <person name="Emerson J.B."/>
            <person name="Anantharaman K."/>
            <person name="Thomas B.C."/>
            <person name="Malmstrom R."/>
            <person name="Stieglmeier M."/>
            <person name="Klingl A."/>
            <person name="Woyke T."/>
            <person name="Ryan C.M."/>
            <person name="Banfield J.F."/>
        </authorList>
    </citation>
    <scope>NUCLEOTIDE SEQUENCE [LARGE SCALE GENOMIC DNA]</scope>
    <source>
        <strain evidence="2">CG17_big_fil_post_rev_8_21_14_2_50_48_46</strain>
    </source>
</reference>
<keyword evidence="1" id="KW-0472">Membrane</keyword>
<evidence type="ECO:0000256" key="1">
    <source>
        <dbReference type="SAM" id="Phobius"/>
    </source>
</evidence>
<dbReference type="AlphaFoldDB" id="A0A2M7G596"/>
<proteinExistence type="predicted"/>
<protein>
    <submittedName>
        <fullName evidence="2">Succinate dehydrogenase</fullName>
    </submittedName>
</protein>
<organism evidence="2 3">
    <name type="scientific">bacterium (Candidatus Blackallbacteria) CG17_big_fil_post_rev_8_21_14_2_50_48_46</name>
    <dbReference type="NCBI Taxonomy" id="2014261"/>
    <lineage>
        <taxon>Bacteria</taxon>
        <taxon>Candidatus Blackallbacteria</taxon>
    </lineage>
</organism>
<dbReference type="GO" id="GO:0016020">
    <property type="term" value="C:membrane"/>
    <property type="evidence" value="ECO:0007669"/>
    <property type="project" value="InterPro"/>
</dbReference>
<dbReference type="EMBL" id="PFFQ01000028">
    <property type="protein sequence ID" value="PIW17123.1"/>
    <property type="molecule type" value="Genomic_DNA"/>
</dbReference>
<keyword evidence="1" id="KW-1133">Transmembrane helix</keyword>
<evidence type="ECO:0000313" key="3">
    <source>
        <dbReference type="Proteomes" id="UP000231019"/>
    </source>
</evidence>
<dbReference type="Proteomes" id="UP000231019">
    <property type="component" value="Unassembled WGS sequence"/>
</dbReference>
<dbReference type="CDD" id="cd03498">
    <property type="entry name" value="SQR_TypeB_2_TM"/>
    <property type="match status" value="1"/>
</dbReference>
<feature type="transmembrane region" description="Helical" evidence="1">
    <location>
        <begin position="212"/>
        <end position="236"/>
    </location>
</feature>
<accession>A0A2M7G596</accession>
<feature type="transmembrane region" description="Helical" evidence="1">
    <location>
        <begin position="75"/>
        <end position="95"/>
    </location>
</feature>
<keyword evidence="1" id="KW-0812">Transmembrane</keyword>